<dbReference type="KEGG" id="vg:9861631"/>
<reference evidence="1 2" key="1">
    <citation type="journal article" date="2012" name="Vet. Microbiol.">
        <title>Complete genome sequence and characterization of a broad-host range T4-like bacteriophage phiAS5 infecting Aeromonas salmonicida subsp. salmonicida.</title>
        <authorList>
            <person name="Kim J.H."/>
            <person name="Son J.S."/>
            <person name="Choi Y.J."/>
            <person name="Choresca C.H.Jr."/>
            <person name="Shin S.P."/>
            <person name="Han J.E."/>
            <person name="Jun J.W."/>
            <person name="Park S.C."/>
        </authorList>
    </citation>
    <scope>NUCLEOTIDE SEQUENCE [LARGE SCALE GENOMIC DNA]</scope>
</reference>
<dbReference type="OrthoDB" id="27686at10239"/>
<organism evidence="1 2">
    <name type="scientific">Aeromonas phage phiAS5</name>
    <dbReference type="NCBI Taxonomy" id="879630"/>
    <lineage>
        <taxon>Viruses</taxon>
        <taxon>Duplodnaviria</taxon>
        <taxon>Heunggongvirae</taxon>
        <taxon>Uroviricota</taxon>
        <taxon>Caudoviricetes</taxon>
        <taxon>Pantevenvirales</taxon>
        <taxon>Straboviridae</taxon>
        <taxon>Chrysonvirus</taxon>
        <taxon>Chrysonvirus as5</taxon>
    </lineage>
</organism>
<accession>E1A1X8</accession>
<dbReference type="EMBL" id="HM452126">
    <property type="protein sequence ID" value="ADM80067.1"/>
    <property type="molecule type" value="Genomic_DNA"/>
</dbReference>
<gene>
    <name evidence="1" type="ORF">phiAS5_ORF0224</name>
</gene>
<dbReference type="RefSeq" id="YP_003969513.1">
    <property type="nucleotide sequence ID" value="NC_014636.1"/>
</dbReference>
<dbReference type="GeneID" id="9861631"/>
<protein>
    <submittedName>
        <fullName evidence="1">Uncharacterized protein</fullName>
    </submittedName>
</protein>
<evidence type="ECO:0000313" key="1">
    <source>
        <dbReference type="EMBL" id="ADM80067.1"/>
    </source>
</evidence>
<sequence>MKYVFTVSVPSKRFIEITADFKIKIGNEIMDVVAIRSPVGHVIGYNATLTIDGDFKKACRVEDKIRLMGYQYAIRKV</sequence>
<evidence type="ECO:0000313" key="2">
    <source>
        <dbReference type="Proteomes" id="UP000002236"/>
    </source>
</evidence>
<keyword evidence="2" id="KW-1185">Reference proteome</keyword>
<proteinExistence type="predicted"/>
<name>E1A1X8_9CAUD</name>
<dbReference type="Proteomes" id="UP000002236">
    <property type="component" value="Segment"/>
</dbReference>